<evidence type="ECO:0000256" key="1">
    <source>
        <dbReference type="SAM" id="Phobius"/>
    </source>
</evidence>
<gene>
    <name evidence="2" type="ORF">AGLY_005991</name>
</gene>
<feature type="transmembrane region" description="Helical" evidence="1">
    <location>
        <begin position="136"/>
        <end position="158"/>
    </location>
</feature>
<name>A0A6G0TTR7_APHGL</name>
<organism evidence="2 3">
    <name type="scientific">Aphis glycines</name>
    <name type="common">Soybean aphid</name>
    <dbReference type="NCBI Taxonomy" id="307491"/>
    <lineage>
        <taxon>Eukaryota</taxon>
        <taxon>Metazoa</taxon>
        <taxon>Ecdysozoa</taxon>
        <taxon>Arthropoda</taxon>
        <taxon>Hexapoda</taxon>
        <taxon>Insecta</taxon>
        <taxon>Pterygota</taxon>
        <taxon>Neoptera</taxon>
        <taxon>Paraneoptera</taxon>
        <taxon>Hemiptera</taxon>
        <taxon>Sternorrhyncha</taxon>
        <taxon>Aphidomorpha</taxon>
        <taxon>Aphidoidea</taxon>
        <taxon>Aphididae</taxon>
        <taxon>Aphidini</taxon>
        <taxon>Aphis</taxon>
        <taxon>Aphis</taxon>
    </lineage>
</organism>
<dbReference type="Proteomes" id="UP000475862">
    <property type="component" value="Unassembled WGS sequence"/>
</dbReference>
<evidence type="ECO:0000313" key="3">
    <source>
        <dbReference type="Proteomes" id="UP000475862"/>
    </source>
</evidence>
<comment type="caution">
    <text evidence="2">The sequence shown here is derived from an EMBL/GenBank/DDBJ whole genome shotgun (WGS) entry which is preliminary data.</text>
</comment>
<sequence>MSKLRKFDIFTKSRNDNDLSSNEFKYLFLFKKHLKYSFLFSFFFFINIYNILLTQIPIHRQKFVKIMNICKLFCRLPLSYHCCGMITAQLLSIRYRVTSVDSGQYTTEHTHTMNSHQFVQWNFMFSGNYCSSNSQYYFRIVFVFADNCLGGVLFLFVVRTPKHTSCSMILQKAAVTGSFNSLVFSEFCMRLKSTIQHKTTFFNIENNYHPHNRNCCILYVVQPSSFVIIKILLSRHYMYKVTSIVINLTFASYNRVYLYFLKMCATCEYFIKI</sequence>
<keyword evidence="1" id="KW-0472">Membrane</keyword>
<keyword evidence="3" id="KW-1185">Reference proteome</keyword>
<dbReference type="EMBL" id="VYZN01000017">
    <property type="protein sequence ID" value="KAE9538019.1"/>
    <property type="molecule type" value="Genomic_DNA"/>
</dbReference>
<feature type="transmembrane region" description="Helical" evidence="1">
    <location>
        <begin position="34"/>
        <end position="52"/>
    </location>
</feature>
<keyword evidence="1" id="KW-0812">Transmembrane</keyword>
<proteinExistence type="predicted"/>
<dbReference type="AlphaFoldDB" id="A0A6G0TTR7"/>
<reference evidence="2 3" key="1">
    <citation type="submission" date="2019-08" db="EMBL/GenBank/DDBJ databases">
        <title>The genome of the soybean aphid Biotype 1, its phylome, world population structure and adaptation to the North American continent.</title>
        <authorList>
            <person name="Giordano R."/>
            <person name="Donthu R.K."/>
            <person name="Hernandez A.G."/>
            <person name="Wright C.L."/>
            <person name="Zimin A.V."/>
        </authorList>
    </citation>
    <scope>NUCLEOTIDE SEQUENCE [LARGE SCALE GENOMIC DNA]</scope>
    <source>
        <tissue evidence="2">Whole aphids</tissue>
    </source>
</reference>
<accession>A0A6G0TTR7</accession>
<protein>
    <submittedName>
        <fullName evidence="2">Uncharacterized protein</fullName>
    </submittedName>
</protein>
<evidence type="ECO:0000313" key="2">
    <source>
        <dbReference type="EMBL" id="KAE9538019.1"/>
    </source>
</evidence>
<keyword evidence="1" id="KW-1133">Transmembrane helix</keyword>